<dbReference type="SUPFAM" id="SSF51695">
    <property type="entry name" value="PLC-like phosphodiesterases"/>
    <property type="match status" value="1"/>
</dbReference>
<organism evidence="2 3">
    <name type="scientific">Acidiphilium cryptum (strain JF-5)</name>
    <dbReference type="NCBI Taxonomy" id="349163"/>
    <lineage>
        <taxon>Bacteria</taxon>
        <taxon>Pseudomonadati</taxon>
        <taxon>Pseudomonadota</taxon>
        <taxon>Alphaproteobacteria</taxon>
        <taxon>Acetobacterales</taxon>
        <taxon>Acidocellaceae</taxon>
        <taxon>Acidiphilium</taxon>
    </lineage>
</organism>
<evidence type="ECO:0000313" key="2">
    <source>
        <dbReference type="EMBL" id="ABQ29784.1"/>
    </source>
</evidence>
<feature type="domain" description="GP-PDE" evidence="1">
    <location>
        <begin position="11"/>
        <end position="290"/>
    </location>
</feature>
<proteinExistence type="predicted"/>
<dbReference type="GO" id="GO:0008081">
    <property type="term" value="F:phosphoric diester hydrolase activity"/>
    <property type="evidence" value="ECO:0007669"/>
    <property type="project" value="InterPro"/>
</dbReference>
<dbReference type="eggNOG" id="COG0584">
    <property type="taxonomic scope" value="Bacteria"/>
</dbReference>
<dbReference type="RefSeq" id="WP_011941606.1">
    <property type="nucleotide sequence ID" value="NC_009484.1"/>
</dbReference>
<sequence length="308" mass="32579">MNERMPSPRPMALFGHRGARGLLPENTLEGFASIAALDLTGAEFDVGLTADGVAVVHHDPRLNPDIARDADGAWLAPDAAPLLRERTLADLGSFDVGRLRPGSDYAARYPEQTPADGARIPTLDAVIAALSGRDLLIEVKTFPDRPGLTAPPERIAQAVIACLNRHDALDRAVLFAFDWRVLRAAAAAAPALRRCCLTEPETVSAGPLWLDGCDLGAFGGNLPRAVAATGAVCWAPFHATLEEDDVREAHALGLAVLPWTVNAPEAFDRMIRLGVDGMISDRPDLARAAIGRAGLQVAGPGFVAAMAR</sequence>
<accession>A5FW02</accession>
<dbReference type="CDD" id="cd08567">
    <property type="entry name" value="GDPD_SpGDE_like"/>
    <property type="match status" value="1"/>
</dbReference>
<dbReference type="STRING" id="349163.Acry_0560"/>
<protein>
    <submittedName>
        <fullName evidence="2">Glycerophosphoryl diester phosphodiesterase</fullName>
    </submittedName>
</protein>
<dbReference type="InterPro" id="IPR017946">
    <property type="entry name" value="PLC-like_Pdiesterase_TIM-brl"/>
</dbReference>
<keyword evidence="3" id="KW-1185">Reference proteome</keyword>
<evidence type="ECO:0000313" key="3">
    <source>
        <dbReference type="Proteomes" id="UP000000245"/>
    </source>
</evidence>
<dbReference type="PANTHER" id="PTHR46211:SF14">
    <property type="entry name" value="GLYCEROPHOSPHODIESTER PHOSPHODIESTERASE"/>
    <property type="match status" value="1"/>
</dbReference>
<dbReference type="InterPro" id="IPR030395">
    <property type="entry name" value="GP_PDE_dom"/>
</dbReference>
<dbReference type="Proteomes" id="UP000000245">
    <property type="component" value="Chromosome"/>
</dbReference>
<dbReference type="PANTHER" id="PTHR46211">
    <property type="entry name" value="GLYCEROPHOSPHORYL DIESTER PHOSPHODIESTERASE"/>
    <property type="match status" value="1"/>
</dbReference>
<evidence type="ECO:0000259" key="1">
    <source>
        <dbReference type="PROSITE" id="PS51704"/>
    </source>
</evidence>
<reference evidence="2 3" key="1">
    <citation type="submission" date="2007-05" db="EMBL/GenBank/DDBJ databases">
        <title>Complete sequence of chromosome of Acidiphilium cryptum JF-5.</title>
        <authorList>
            <consortium name="US DOE Joint Genome Institute"/>
            <person name="Copeland A."/>
            <person name="Lucas S."/>
            <person name="Lapidus A."/>
            <person name="Barry K."/>
            <person name="Detter J.C."/>
            <person name="Glavina del Rio T."/>
            <person name="Hammon N."/>
            <person name="Israni S."/>
            <person name="Dalin E."/>
            <person name="Tice H."/>
            <person name="Pitluck S."/>
            <person name="Sims D."/>
            <person name="Brettin T."/>
            <person name="Bruce D."/>
            <person name="Han C."/>
            <person name="Schmutz J."/>
            <person name="Larimer F."/>
            <person name="Land M."/>
            <person name="Hauser L."/>
            <person name="Kyrpides N."/>
            <person name="Kim E."/>
            <person name="Magnuson T."/>
            <person name="Richardson P."/>
        </authorList>
    </citation>
    <scope>NUCLEOTIDE SEQUENCE [LARGE SCALE GENOMIC DNA]</scope>
    <source>
        <strain evidence="2 3">JF-5</strain>
    </source>
</reference>
<name>A5FW02_ACICJ</name>
<dbReference type="PROSITE" id="PS51704">
    <property type="entry name" value="GP_PDE"/>
    <property type="match status" value="1"/>
</dbReference>
<gene>
    <name evidence="2" type="ordered locus">Acry_0560</name>
</gene>
<dbReference type="AlphaFoldDB" id="A5FW02"/>
<dbReference type="KEGG" id="acr:Acry_0560"/>
<dbReference type="Gene3D" id="3.20.20.190">
    <property type="entry name" value="Phosphatidylinositol (PI) phosphodiesterase"/>
    <property type="match status" value="1"/>
</dbReference>
<dbReference type="EMBL" id="CP000697">
    <property type="protein sequence ID" value="ABQ29784.1"/>
    <property type="molecule type" value="Genomic_DNA"/>
</dbReference>
<dbReference type="GO" id="GO:0006629">
    <property type="term" value="P:lipid metabolic process"/>
    <property type="evidence" value="ECO:0007669"/>
    <property type="project" value="InterPro"/>
</dbReference>
<dbReference type="Pfam" id="PF03009">
    <property type="entry name" value="GDPD"/>
    <property type="match status" value="1"/>
</dbReference>
<dbReference type="HOGENOM" id="CLU_030006_3_1_5"/>